<protein>
    <submittedName>
        <fullName evidence="2">Uncharacterized protein</fullName>
    </submittedName>
</protein>
<proteinExistence type="predicted"/>
<feature type="region of interest" description="Disordered" evidence="1">
    <location>
        <begin position="150"/>
        <end position="175"/>
    </location>
</feature>
<gene>
    <name evidence="2" type="ORF">KFK09_008951</name>
</gene>
<evidence type="ECO:0000313" key="3">
    <source>
        <dbReference type="Proteomes" id="UP000829196"/>
    </source>
</evidence>
<dbReference type="AlphaFoldDB" id="A0A8T3BP50"/>
<dbReference type="EMBL" id="JAGYWB010000007">
    <property type="protein sequence ID" value="KAI0516279.1"/>
    <property type="molecule type" value="Genomic_DNA"/>
</dbReference>
<dbReference type="Proteomes" id="UP000829196">
    <property type="component" value="Unassembled WGS sequence"/>
</dbReference>
<reference evidence="2" key="1">
    <citation type="journal article" date="2022" name="Front. Genet.">
        <title>Chromosome-Scale Assembly of the Dendrobium nobile Genome Provides Insights Into the Molecular Mechanism of the Biosynthesis of the Medicinal Active Ingredient of Dendrobium.</title>
        <authorList>
            <person name="Xu Q."/>
            <person name="Niu S.-C."/>
            <person name="Li K.-L."/>
            <person name="Zheng P.-J."/>
            <person name="Zhang X.-J."/>
            <person name="Jia Y."/>
            <person name="Liu Y."/>
            <person name="Niu Y.-X."/>
            <person name="Yu L.-H."/>
            <person name="Chen D.-F."/>
            <person name="Zhang G.-Q."/>
        </authorList>
    </citation>
    <scope>NUCLEOTIDE SEQUENCE</scope>
    <source>
        <tissue evidence="2">Leaf</tissue>
    </source>
</reference>
<sequence length="175" mass="20088">MVPTAPTVPTDLIGNEQEMEEDAPGMPANVTGLQCLKSRKFINKGIKPTKPDPPKQYFISDGLKGEEKLPMIFLQVMQLLPQACCFPLPDLSKNEKRQKAEEQIKKILMIKSWMHLCTERYMKKKKRLQDQFLQKREEILKKYEAKIHELDAQSSTPRKKTKANSSGDESSRRGV</sequence>
<evidence type="ECO:0000256" key="1">
    <source>
        <dbReference type="SAM" id="MobiDB-lite"/>
    </source>
</evidence>
<organism evidence="2 3">
    <name type="scientific">Dendrobium nobile</name>
    <name type="common">Orchid</name>
    <dbReference type="NCBI Taxonomy" id="94219"/>
    <lineage>
        <taxon>Eukaryota</taxon>
        <taxon>Viridiplantae</taxon>
        <taxon>Streptophyta</taxon>
        <taxon>Embryophyta</taxon>
        <taxon>Tracheophyta</taxon>
        <taxon>Spermatophyta</taxon>
        <taxon>Magnoliopsida</taxon>
        <taxon>Liliopsida</taxon>
        <taxon>Asparagales</taxon>
        <taxon>Orchidaceae</taxon>
        <taxon>Epidendroideae</taxon>
        <taxon>Malaxideae</taxon>
        <taxon>Dendrobiinae</taxon>
        <taxon>Dendrobium</taxon>
    </lineage>
</organism>
<name>A0A8T3BP50_DENNO</name>
<dbReference type="SMR" id="A0A8T3BP50"/>
<accession>A0A8T3BP50</accession>
<keyword evidence="3" id="KW-1185">Reference proteome</keyword>
<evidence type="ECO:0000313" key="2">
    <source>
        <dbReference type="EMBL" id="KAI0516279.1"/>
    </source>
</evidence>
<comment type="caution">
    <text evidence="2">The sequence shown here is derived from an EMBL/GenBank/DDBJ whole genome shotgun (WGS) entry which is preliminary data.</text>
</comment>